<keyword evidence="1" id="KW-0812">Transmembrane</keyword>
<dbReference type="AlphaFoldDB" id="A0A2G8LR11"/>
<evidence type="ECO:0000313" key="3">
    <source>
        <dbReference type="Proteomes" id="UP000230750"/>
    </source>
</evidence>
<gene>
    <name evidence="2" type="ORF">BSL78_00383</name>
</gene>
<sequence length="240" mass="26668">MYNGSSLTWYCFAEALPPSFIADMVVHKWIMIVMTVLYGLLAISWLASLLISGDTKATVLHVILGMVALFSSFGALISVQALTYAGIPVTFFFKSVSEAMLLLCLLMTSNGHSITRSGWTLNKNQCFAMVSCLGYFGFDLAVTSLWQLSKVKGQQPRQLFFQHFMELLGIYVFSVVVLSLSKSITCQTVGQSASDIITEIEFSLTFLLVAFLMLMLRPSRMQQIGFTSFLPLLNEKENSI</sequence>
<evidence type="ECO:0000256" key="1">
    <source>
        <dbReference type="SAM" id="Phobius"/>
    </source>
</evidence>
<dbReference type="Proteomes" id="UP000230750">
    <property type="component" value="Unassembled WGS sequence"/>
</dbReference>
<name>A0A2G8LR11_STIJA</name>
<protein>
    <submittedName>
        <fullName evidence="2">Uncharacterized protein</fullName>
    </submittedName>
</protein>
<dbReference type="EMBL" id="MRZV01000007">
    <property type="protein sequence ID" value="PIK62689.1"/>
    <property type="molecule type" value="Genomic_DNA"/>
</dbReference>
<evidence type="ECO:0000313" key="2">
    <source>
        <dbReference type="EMBL" id="PIK62689.1"/>
    </source>
</evidence>
<feature type="transmembrane region" description="Helical" evidence="1">
    <location>
        <begin position="91"/>
        <end position="108"/>
    </location>
</feature>
<comment type="caution">
    <text evidence="2">The sequence shown here is derived from an EMBL/GenBank/DDBJ whole genome shotgun (WGS) entry which is preliminary data.</text>
</comment>
<proteinExistence type="predicted"/>
<accession>A0A2G8LR11</accession>
<keyword evidence="1" id="KW-1133">Transmembrane helix</keyword>
<feature type="transmembrane region" description="Helical" evidence="1">
    <location>
        <begin position="29"/>
        <end position="51"/>
    </location>
</feature>
<reference evidence="2 3" key="1">
    <citation type="journal article" date="2017" name="PLoS Biol.">
        <title>The sea cucumber genome provides insights into morphological evolution and visceral regeneration.</title>
        <authorList>
            <person name="Zhang X."/>
            <person name="Sun L."/>
            <person name="Yuan J."/>
            <person name="Sun Y."/>
            <person name="Gao Y."/>
            <person name="Zhang L."/>
            <person name="Li S."/>
            <person name="Dai H."/>
            <person name="Hamel J.F."/>
            <person name="Liu C."/>
            <person name="Yu Y."/>
            <person name="Liu S."/>
            <person name="Lin W."/>
            <person name="Guo K."/>
            <person name="Jin S."/>
            <person name="Xu P."/>
            <person name="Storey K.B."/>
            <person name="Huan P."/>
            <person name="Zhang T."/>
            <person name="Zhou Y."/>
            <person name="Zhang J."/>
            <person name="Lin C."/>
            <person name="Li X."/>
            <person name="Xing L."/>
            <person name="Huo D."/>
            <person name="Sun M."/>
            <person name="Wang L."/>
            <person name="Mercier A."/>
            <person name="Li F."/>
            <person name="Yang H."/>
            <person name="Xiang J."/>
        </authorList>
    </citation>
    <scope>NUCLEOTIDE SEQUENCE [LARGE SCALE GENOMIC DNA]</scope>
    <source>
        <strain evidence="2">Shaxun</strain>
        <tissue evidence="2">Muscle</tissue>
    </source>
</reference>
<feature type="transmembrane region" description="Helical" evidence="1">
    <location>
        <begin position="128"/>
        <end position="148"/>
    </location>
</feature>
<feature type="transmembrane region" description="Helical" evidence="1">
    <location>
        <begin position="57"/>
        <end position="79"/>
    </location>
</feature>
<feature type="transmembrane region" description="Helical" evidence="1">
    <location>
        <begin position="160"/>
        <end position="180"/>
    </location>
</feature>
<organism evidence="2 3">
    <name type="scientific">Stichopus japonicus</name>
    <name type="common">Sea cucumber</name>
    <dbReference type="NCBI Taxonomy" id="307972"/>
    <lineage>
        <taxon>Eukaryota</taxon>
        <taxon>Metazoa</taxon>
        <taxon>Echinodermata</taxon>
        <taxon>Eleutherozoa</taxon>
        <taxon>Echinozoa</taxon>
        <taxon>Holothuroidea</taxon>
        <taxon>Aspidochirotacea</taxon>
        <taxon>Aspidochirotida</taxon>
        <taxon>Stichopodidae</taxon>
        <taxon>Apostichopus</taxon>
    </lineage>
</organism>
<feature type="transmembrane region" description="Helical" evidence="1">
    <location>
        <begin position="200"/>
        <end position="216"/>
    </location>
</feature>
<keyword evidence="1" id="KW-0472">Membrane</keyword>
<keyword evidence="3" id="KW-1185">Reference proteome</keyword>